<dbReference type="GO" id="GO:0005524">
    <property type="term" value="F:ATP binding"/>
    <property type="evidence" value="ECO:0007669"/>
    <property type="project" value="InterPro"/>
</dbReference>
<dbReference type="PANTHER" id="PTHR10772">
    <property type="entry name" value="10 KDA HEAT SHOCK PROTEIN"/>
    <property type="match status" value="1"/>
</dbReference>
<evidence type="ECO:0000256" key="6">
    <source>
        <dbReference type="RuleBase" id="RU003479"/>
    </source>
</evidence>
<feature type="signal peptide" evidence="8">
    <location>
        <begin position="1"/>
        <end position="20"/>
    </location>
</feature>
<dbReference type="GO" id="GO:0051082">
    <property type="term" value="F:unfolded protein binding"/>
    <property type="evidence" value="ECO:0007669"/>
    <property type="project" value="TreeGrafter"/>
</dbReference>
<comment type="similarity">
    <text evidence="1 6">Belongs to the GroES chaperonin family.</text>
</comment>
<dbReference type="EMBL" id="HBHI01024230">
    <property type="protein sequence ID" value="CAD9690850.1"/>
    <property type="molecule type" value="Transcribed_RNA"/>
</dbReference>
<proteinExistence type="inferred from homology"/>
<keyword evidence="2 6" id="KW-0143">Chaperone</keyword>
<evidence type="ECO:0000313" key="9">
    <source>
        <dbReference type="EMBL" id="CAD9690850.1"/>
    </source>
</evidence>
<organism evidence="9">
    <name type="scientific">Eucampia antarctica</name>
    <dbReference type="NCBI Taxonomy" id="49252"/>
    <lineage>
        <taxon>Eukaryota</taxon>
        <taxon>Sar</taxon>
        <taxon>Stramenopiles</taxon>
        <taxon>Ochrophyta</taxon>
        <taxon>Bacillariophyta</taxon>
        <taxon>Mediophyceae</taxon>
        <taxon>Biddulphiophycidae</taxon>
        <taxon>Hemiaulales</taxon>
        <taxon>Hemiaulaceae</taxon>
        <taxon>Eucampia</taxon>
    </lineage>
</organism>
<dbReference type="PRINTS" id="PR00297">
    <property type="entry name" value="CHAPERONIN10"/>
</dbReference>
<dbReference type="SUPFAM" id="SSF50129">
    <property type="entry name" value="GroES-like"/>
    <property type="match status" value="2"/>
</dbReference>
<dbReference type="FunFam" id="2.30.33.40:FF:000001">
    <property type="entry name" value="10 kDa chaperonin"/>
    <property type="match status" value="2"/>
</dbReference>
<dbReference type="GO" id="GO:0051087">
    <property type="term" value="F:protein-folding chaperone binding"/>
    <property type="evidence" value="ECO:0007669"/>
    <property type="project" value="TreeGrafter"/>
</dbReference>
<name>A0A7S2S697_9STRA</name>
<dbReference type="PANTHER" id="PTHR10772:SF63">
    <property type="entry name" value="20 KDA CHAPERONIN, CHLOROPLASTIC"/>
    <property type="match status" value="1"/>
</dbReference>
<dbReference type="CDD" id="cd00320">
    <property type="entry name" value="cpn10"/>
    <property type="match status" value="2"/>
</dbReference>
<dbReference type="GO" id="GO:0044183">
    <property type="term" value="F:protein folding chaperone"/>
    <property type="evidence" value="ECO:0007669"/>
    <property type="project" value="InterPro"/>
</dbReference>
<dbReference type="Pfam" id="PF00166">
    <property type="entry name" value="Cpn10"/>
    <property type="match status" value="2"/>
</dbReference>
<protein>
    <recommendedName>
        <fullName evidence="4">20 kDa chaperonin, chloroplastic</fullName>
    </recommendedName>
    <alternativeName>
        <fullName evidence="3">Chaperonin 10</fullName>
    </alternativeName>
    <alternativeName>
        <fullName evidence="5">Protein Cpn21</fullName>
    </alternativeName>
</protein>
<evidence type="ECO:0000256" key="2">
    <source>
        <dbReference type="ARBA" id="ARBA00023186"/>
    </source>
</evidence>
<dbReference type="Gene3D" id="2.30.33.40">
    <property type="entry name" value="GroES chaperonin"/>
    <property type="match status" value="2"/>
</dbReference>
<dbReference type="InterPro" id="IPR020818">
    <property type="entry name" value="Chaperonin_GroES"/>
</dbReference>
<feature type="chain" id="PRO_5031364879" description="20 kDa chaperonin, chloroplastic" evidence="8">
    <location>
        <begin position="21"/>
        <end position="251"/>
    </location>
</feature>
<dbReference type="InterPro" id="IPR011032">
    <property type="entry name" value="GroES-like_sf"/>
</dbReference>
<feature type="region of interest" description="Disordered" evidence="7">
    <location>
        <begin position="180"/>
        <end position="201"/>
    </location>
</feature>
<evidence type="ECO:0000256" key="3">
    <source>
        <dbReference type="ARBA" id="ARBA00031971"/>
    </source>
</evidence>
<keyword evidence="8" id="KW-0732">Signal</keyword>
<sequence>MKIATSLFVAAIAASSSVSGFAPNRNFGSSSATISSSLNAADTLEGWKYDGVLKPTGNFILVKNAKDQEQSDGGILLSNAIQKTEGQVISTGSGKPHQESGILYPMPVEAGENVIYGQYDGTKFEMNGETHALIRDDDILVKFNTDSLNLDTVEVVSDNVLIHVLTKGEDQQTSGGLFLASTSKSDDQSRPSTGEVVKLGPGHMDAEGNFMSMSGLKQGDQVKFRDFAGNEVTIGKEEYSVVRVTDVLAKF</sequence>
<evidence type="ECO:0000256" key="4">
    <source>
        <dbReference type="ARBA" id="ARBA00073031"/>
    </source>
</evidence>
<evidence type="ECO:0000256" key="5">
    <source>
        <dbReference type="ARBA" id="ARBA00079398"/>
    </source>
</evidence>
<dbReference type="AlphaFoldDB" id="A0A7S2S697"/>
<dbReference type="InterPro" id="IPR037124">
    <property type="entry name" value="Chaperonin_GroES_sf"/>
</dbReference>
<reference evidence="9" key="1">
    <citation type="submission" date="2021-01" db="EMBL/GenBank/DDBJ databases">
        <authorList>
            <person name="Corre E."/>
            <person name="Pelletier E."/>
            <person name="Niang G."/>
            <person name="Scheremetjew M."/>
            <person name="Finn R."/>
            <person name="Kale V."/>
            <person name="Holt S."/>
            <person name="Cochrane G."/>
            <person name="Meng A."/>
            <person name="Brown T."/>
            <person name="Cohen L."/>
        </authorList>
    </citation>
    <scope>NUCLEOTIDE SEQUENCE</scope>
    <source>
        <strain evidence="9">CCMP1452</strain>
    </source>
</reference>
<accession>A0A7S2S697</accession>
<evidence type="ECO:0000256" key="1">
    <source>
        <dbReference type="ARBA" id="ARBA00006975"/>
    </source>
</evidence>
<dbReference type="GO" id="GO:0005739">
    <property type="term" value="C:mitochondrion"/>
    <property type="evidence" value="ECO:0007669"/>
    <property type="project" value="TreeGrafter"/>
</dbReference>
<dbReference type="GO" id="GO:0046872">
    <property type="term" value="F:metal ion binding"/>
    <property type="evidence" value="ECO:0007669"/>
    <property type="project" value="TreeGrafter"/>
</dbReference>
<dbReference type="SMART" id="SM00883">
    <property type="entry name" value="Cpn10"/>
    <property type="match status" value="2"/>
</dbReference>
<evidence type="ECO:0000256" key="8">
    <source>
        <dbReference type="SAM" id="SignalP"/>
    </source>
</evidence>
<gene>
    <name evidence="9" type="ORF">EANT1437_LOCUS12425</name>
</gene>
<evidence type="ECO:0000256" key="7">
    <source>
        <dbReference type="SAM" id="MobiDB-lite"/>
    </source>
</evidence>